<name>A0A438C1B7_VITVI</name>
<sequence>MPSGCDDYSYSWWLQLMDIGGARQCPWSPLFLLFIVREYFAEANKSNADRKIILSGSFNPLHDVTLSSWMLLPEFGYTAFISSTLSLCSICGRDGYPCFEISAVNADKPPLTVSQIKERVKQFERVGEAD</sequence>
<evidence type="ECO:0000313" key="1">
    <source>
        <dbReference type="EMBL" id="RVW17034.1"/>
    </source>
</evidence>
<organism evidence="1 2">
    <name type="scientific">Vitis vinifera</name>
    <name type="common">Grape</name>
    <dbReference type="NCBI Taxonomy" id="29760"/>
    <lineage>
        <taxon>Eukaryota</taxon>
        <taxon>Viridiplantae</taxon>
        <taxon>Streptophyta</taxon>
        <taxon>Embryophyta</taxon>
        <taxon>Tracheophyta</taxon>
        <taxon>Spermatophyta</taxon>
        <taxon>Magnoliopsida</taxon>
        <taxon>eudicotyledons</taxon>
        <taxon>Gunneridae</taxon>
        <taxon>Pentapetalae</taxon>
        <taxon>rosids</taxon>
        <taxon>Vitales</taxon>
        <taxon>Vitaceae</taxon>
        <taxon>Viteae</taxon>
        <taxon>Vitis</taxon>
    </lineage>
</organism>
<dbReference type="PANTHER" id="PTHR31285:SF0">
    <property type="entry name" value="NICOTINAMIDE MONONUCLEOTIDE ADENYLYLTRANSFERASE"/>
    <property type="match status" value="1"/>
</dbReference>
<evidence type="ECO:0000313" key="2">
    <source>
        <dbReference type="Proteomes" id="UP000288805"/>
    </source>
</evidence>
<proteinExistence type="predicted"/>
<protein>
    <submittedName>
        <fullName evidence="1">Uncharacterized protein</fullName>
    </submittedName>
</protein>
<accession>A0A438C1B7</accession>
<reference evidence="1 2" key="1">
    <citation type="journal article" date="2018" name="PLoS Genet.">
        <title>Population sequencing reveals clonal diversity and ancestral inbreeding in the grapevine cultivar Chardonnay.</title>
        <authorList>
            <person name="Roach M.J."/>
            <person name="Johnson D.L."/>
            <person name="Bohlmann J."/>
            <person name="van Vuuren H.J."/>
            <person name="Jones S.J."/>
            <person name="Pretorius I.S."/>
            <person name="Schmidt S.A."/>
            <person name="Borneman A.R."/>
        </authorList>
    </citation>
    <scope>NUCLEOTIDE SEQUENCE [LARGE SCALE GENOMIC DNA]</scope>
    <source>
        <strain evidence="2">cv. Chardonnay</strain>
        <tissue evidence="1">Leaf</tissue>
    </source>
</reference>
<dbReference type="Proteomes" id="UP000288805">
    <property type="component" value="Unassembled WGS sequence"/>
</dbReference>
<comment type="caution">
    <text evidence="1">The sequence shown here is derived from an EMBL/GenBank/DDBJ whole genome shotgun (WGS) entry which is preliminary data.</text>
</comment>
<dbReference type="PANTHER" id="PTHR31285">
    <property type="entry name" value="NICOTINAMIDE MONONUCLEOTIDE ADENYLYLTRANSFERASE"/>
    <property type="match status" value="1"/>
</dbReference>
<dbReference type="EMBL" id="QGNW01002582">
    <property type="protein sequence ID" value="RVW17034.1"/>
    <property type="molecule type" value="Genomic_DNA"/>
</dbReference>
<gene>
    <name evidence="1" type="ORF">CK203_070771</name>
</gene>
<dbReference type="AlphaFoldDB" id="A0A438C1B7"/>